<protein>
    <submittedName>
        <fullName evidence="1">Uncharacterized protein</fullName>
    </submittedName>
</protein>
<dbReference type="EMBL" id="LR031873">
    <property type="protein sequence ID" value="VDD05385.1"/>
    <property type="molecule type" value="Genomic_DNA"/>
</dbReference>
<evidence type="ECO:0000313" key="1">
    <source>
        <dbReference type="EMBL" id="VDD05385.1"/>
    </source>
</evidence>
<sequence>MQILIKPAKFTKSIQAYPLMASKSEARNTARGESLIGLMLLMIDEHLNRLQYLRDSSYQIVLHDIRGISNAEQREETGPMELCQIMILSFSIVLTTTQLLAYLAMMGHPHKNMGSERAAEFSKKIQNR</sequence>
<reference evidence="1" key="1">
    <citation type="submission" date="2018-11" db="EMBL/GenBank/DDBJ databases">
        <authorList>
            <consortium name="Genoscope - CEA"/>
            <person name="William W."/>
        </authorList>
    </citation>
    <scope>NUCLEOTIDE SEQUENCE</scope>
</reference>
<organism evidence="1">
    <name type="scientific">Brassica oleracea</name>
    <name type="common">Wild cabbage</name>
    <dbReference type="NCBI Taxonomy" id="3712"/>
    <lineage>
        <taxon>Eukaryota</taxon>
        <taxon>Viridiplantae</taxon>
        <taxon>Streptophyta</taxon>
        <taxon>Embryophyta</taxon>
        <taxon>Tracheophyta</taxon>
        <taxon>Spermatophyta</taxon>
        <taxon>Magnoliopsida</taxon>
        <taxon>eudicotyledons</taxon>
        <taxon>Gunneridae</taxon>
        <taxon>Pentapetalae</taxon>
        <taxon>rosids</taxon>
        <taxon>malvids</taxon>
        <taxon>Brassicales</taxon>
        <taxon>Brassicaceae</taxon>
        <taxon>Brassiceae</taxon>
        <taxon>Brassica</taxon>
    </lineage>
</organism>
<name>A0A3P6C3M7_BRAOL</name>
<proteinExistence type="predicted"/>
<accession>A0A3P6C3M7</accession>
<dbReference type="AlphaFoldDB" id="A0A3P6C3M7"/>
<gene>
    <name evidence="1" type="ORF">BOLC4T22480H</name>
</gene>